<gene>
    <name evidence="7" type="ORF">APZ18_05930</name>
</gene>
<comment type="subcellular location">
    <subcellularLocation>
        <location evidence="1">Cell membrane</location>
    </subcellularLocation>
</comment>
<dbReference type="EMBL" id="LLKB01000001">
    <property type="protein sequence ID" value="KQC86701.1"/>
    <property type="molecule type" value="Genomic_DNA"/>
</dbReference>
<proteinExistence type="predicted"/>
<comment type="caution">
    <text evidence="7">The sequence shown here is derived from an EMBL/GenBank/DDBJ whole genome shotgun (WGS) entry which is preliminary data.</text>
</comment>
<keyword evidence="3 6" id="KW-0812">Transmembrane</keyword>
<keyword evidence="5 6" id="KW-0472">Membrane</keyword>
<keyword evidence="4 6" id="KW-1133">Transmembrane helix</keyword>
<dbReference type="AlphaFoldDB" id="A0AAW3JVA7"/>
<evidence type="ECO:0000313" key="8">
    <source>
        <dbReference type="Proteomes" id="UP000050833"/>
    </source>
</evidence>
<keyword evidence="8" id="KW-1185">Reference proteome</keyword>
<name>A0AAW3JVA7_9FIRM</name>
<evidence type="ECO:0008006" key="9">
    <source>
        <dbReference type="Google" id="ProtNLM"/>
    </source>
</evidence>
<feature type="transmembrane region" description="Helical" evidence="6">
    <location>
        <begin position="12"/>
        <end position="35"/>
    </location>
</feature>
<evidence type="ECO:0000256" key="6">
    <source>
        <dbReference type="SAM" id="Phobius"/>
    </source>
</evidence>
<evidence type="ECO:0000256" key="2">
    <source>
        <dbReference type="ARBA" id="ARBA00022475"/>
    </source>
</evidence>
<evidence type="ECO:0000256" key="1">
    <source>
        <dbReference type="ARBA" id="ARBA00004236"/>
    </source>
</evidence>
<dbReference type="Proteomes" id="UP000050833">
    <property type="component" value="Unassembled WGS sequence"/>
</dbReference>
<dbReference type="RefSeq" id="WP_055942531.1">
    <property type="nucleotide sequence ID" value="NZ_DBGDCA010000378.1"/>
</dbReference>
<reference evidence="7 8" key="1">
    <citation type="submission" date="2015-10" db="EMBL/GenBank/DDBJ databases">
        <title>Butyribacter intestini gen. nov., sp. nov., a butyric acid-producing bacterium of the family Lachnospiraceae isolated from the human faeces.</title>
        <authorList>
            <person name="Zou Y."/>
            <person name="Xue W."/>
            <person name="Luo G."/>
            <person name="Lv M."/>
        </authorList>
    </citation>
    <scope>NUCLEOTIDE SEQUENCE [LARGE SCALE GENOMIC DNA]</scope>
    <source>
        <strain evidence="7 8">TF01-11</strain>
    </source>
</reference>
<keyword evidence="2" id="KW-1003">Cell membrane</keyword>
<sequence>MFSLITKYSTFAGIFKLIFLVIIFIVILVLSYLVTKWYANSGLVKNKTNNIEIKESFQLAPGKTISIVRIGEKYVALAQFKDNVVKLAELTEEELILNREVEISDSSFKDVFSNIVKSRKKDTKSDKKL</sequence>
<dbReference type="Pfam" id="PF04347">
    <property type="entry name" value="FliO"/>
    <property type="match status" value="1"/>
</dbReference>
<dbReference type="InterPro" id="IPR022781">
    <property type="entry name" value="Flagellar_biosynth_FliO"/>
</dbReference>
<dbReference type="GO" id="GO:0016020">
    <property type="term" value="C:membrane"/>
    <property type="evidence" value="ECO:0007669"/>
    <property type="project" value="InterPro"/>
</dbReference>
<protein>
    <recommendedName>
        <fullName evidence="9">Flagellar protein FliO/FliZ</fullName>
    </recommendedName>
</protein>
<evidence type="ECO:0000256" key="3">
    <source>
        <dbReference type="ARBA" id="ARBA00022692"/>
    </source>
</evidence>
<evidence type="ECO:0000256" key="5">
    <source>
        <dbReference type="ARBA" id="ARBA00023136"/>
    </source>
</evidence>
<evidence type="ECO:0000256" key="4">
    <source>
        <dbReference type="ARBA" id="ARBA00022989"/>
    </source>
</evidence>
<dbReference type="GO" id="GO:0044781">
    <property type="term" value="P:bacterial-type flagellum organization"/>
    <property type="evidence" value="ECO:0007669"/>
    <property type="project" value="InterPro"/>
</dbReference>
<evidence type="ECO:0000313" key="7">
    <source>
        <dbReference type="EMBL" id="KQC86701.1"/>
    </source>
</evidence>
<organism evidence="7 8">
    <name type="scientific">Butyribacter intestini</name>
    <dbReference type="NCBI Taxonomy" id="1703332"/>
    <lineage>
        <taxon>Bacteria</taxon>
        <taxon>Bacillati</taxon>
        <taxon>Bacillota</taxon>
        <taxon>Clostridia</taxon>
        <taxon>Lachnospirales</taxon>
        <taxon>Lachnospiraceae</taxon>
        <taxon>Butyribacter</taxon>
    </lineage>
</organism>
<accession>A0AAW3JVA7</accession>